<dbReference type="Proteomes" id="UP000054370">
    <property type="component" value="Unassembled WGS sequence"/>
</dbReference>
<proteinExistence type="predicted"/>
<dbReference type="Proteomes" id="UP000263418">
    <property type="component" value="Chromosome 1"/>
</dbReference>
<reference evidence="3" key="4">
    <citation type="journal article" date="2018" name="Genome Biol.">
        <title>SKESA: strategic k-mer extension for scrupulous assemblies.</title>
        <authorList>
            <person name="Souvorov A."/>
            <person name="Agarwala R."/>
            <person name="Lipman D.J."/>
        </authorList>
    </citation>
    <scope>NUCLEOTIDE SEQUENCE</scope>
    <source>
        <strain evidence="3">BCW_3452</strain>
    </source>
</reference>
<dbReference type="InterPro" id="IPR028973">
    <property type="entry name" value="PhnB-like"/>
</dbReference>
<organism evidence="6 8">
    <name type="scientific">Vibrio vulnificus</name>
    <dbReference type="NCBI Taxonomy" id="672"/>
    <lineage>
        <taxon>Bacteria</taxon>
        <taxon>Pseudomonadati</taxon>
        <taxon>Pseudomonadota</taxon>
        <taxon>Gammaproteobacteria</taxon>
        <taxon>Vibrionales</taxon>
        <taxon>Vibrionaceae</taxon>
        <taxon>Vibrio</taxon>
    </lineage>
</organism>
<dbReference type="Pfam" id="PF00903">
    <property type="entry name" value="Glyoxalase"/>
    <property type="match status" value="1"/>
</dbReference>
<dbReference type="InterPro" id="IPR004360">
    <property type="entry name" value="Glyas_Fos-R_dOase_dom"/>
</dbReference>
<reference evidence="2 9" key="1">
    <citation type="submission" date="2017-01" db="EMBL/GenBank/DDBJ databases">
        <title>Complete Genome Sequence of Vibrio vulnificus FORC_053.</title>
        <authorList>
            <consortium name="Food-borne Pathogen Omics Research Center"/>
            <person name="Chung H.Y."/>
            <person name="Na E.J."/>
            <person name="Song J.S."/>
            <person name="Kim H."/>
            <person name="Lee J.-H."/>
            <person name="Ryu S."/>
            <person name="Choi S.H."/>
        </authorList>
    </citation>
    <scope>NUCLEOTIDE SEQUENCE [LARGE SCALE GENOMIC DNA]</scope>
    <source>
        <strain evidence="2 9">FORC_053</strain>
    </source>
</reference>
<evidence type="ECO:0000313" key="5">
    <source>
        <dbReference type="EMBL" id="PNM66709.1"/>
    </source>
</evidence>
<evidence type="ECO:0000313" key="6">
    <source>
        <dbReference type="EMBL" id="POB49604.1"/>
    </source>
</evidence>
<dbReference type="Gene3D" id="3.10.180.10">
    <property type="entry name" value="2,3-Dihydroxybiphenyl 1,2-Dioxygenase, domain 1"/>
    <property type="match status" value="1"/>
</dbReference>
<evidence type="ECO:0000313" key="3">
    <source>
        <dbReference type="EMBL" id="HAS8542766.1"/>
    </source>
</evidence>
<dbReference type="EMBL" id="JAFKOQ010000017">
    <property type="protein sequence ID" value="MBN8123786.1"/>
    <property type="molecule type" value="Genomic_DNA"/>
</dbReference>
<reference evidence="6 8" key="3">
    <citation type="journal article" date="2018" name="Front. Microbiol.">
        <title>Phylogeny of Vibrio vulnificus from the Analysis of the Core-Genome: Implications for Intra-Species Taxonomy.</title>
        <authorList>
            <person name="Roig F.J."/>
            <person name="Gonzalez-Candelas F."/>
            <person name="Sanjuan E."/>
            <person name="Fouz B."/>
            <person name="Feil E.J."/>
            <person name="Llorens C."/>
            <person name="Baker-Austin C."/>
            <person name="Oliver J.D."/>
            <person name="Danin-Poleg Y."/>
            <person name="Gibas C.J."/>
            <person name="Kashi Y."/>
            <person name="Gulig P.A."/>
            <person name="Morrison S.S."/>
            <person name="Amaro C."/>
        </authorList>
    </citation>
    <scope>NUCLEOTIDE SEQUENCE [LARGE SCALE GENOMIC DNA]</scope>
    <source>
        <strain evidence="6 8">CECT4608</strain>
    </source>
</reference>
<dbReference type="PANTHER" id="PTHR33990:SF1">
    <property type="entry name" value="PROTEIN YJDN"/>
    <property type="match status" value="1"/>
</dbReference>
<keyword evidence="7" id="KW-1185">Reference proteome</keyword>
<dbReference type="AlphaFoldDB" id="A0A1V8MGY1"/>
<gene>
    <name evidence="5" type="ORF">AL548_010430</name>
    <name evidence="6" type="ORF">CRN52_03285</name>
    <name evidence="2" type="ORF">FORC53_0389</name>
    <name evidence="3" type="ORF">I7730_23570</name>
    <name evidence="4" type="ORF">J0J18_18760</name>
</gene>
<evidence type="ECO:0000313" key="2">
    <source>
        <dbReference type="EMBL" id="AXX58728.1"/>
    </source>
</evidence>
<protein>
    <submittedName>
        <fullName evidence="2">PhnB protein</fullName>
    </submittedName>
    <submittedName>
        <fullName evidence="6">VOC family protein</fullName>
    </submittedName>
</protein>
<evidence type="ECO:0000313" key="7">
    <source>
        <dbReference type="Proteomes" id="UP000054370"/>
    </source>
</evidence>
<sequence>MFQLTPYLYFAGRCAEALEFYHHCFGGRVTNIRLFKDAPQYIESVEPDWIMHAEFEANGIHLMLSDGVVAKELAGNNMALSLRVDDLDIQLKLFDQLADGGRVMMPLTDTFIGSRLGKVEDKFGVRWMIHCKFTN</sequence>
<dbReference type="Proteomes" id="UP000664056">
    <property type="component" value="Unassembled WGS sequence"/>
</dbReference>
<dbReference type="RefSeq" id="WP_017420016.1">
    <property type="nucleotide sequence ID" value="NZ_CABMOC010000015.1"/>
</dbReference>
<dbReference type="Proteomes" id="UP000863257">
    <property type="component" value="Unassembled WGS sequence"/>
</dbReference>
<dbReference type="EMBL" id="LOSH02000004">
    <property type="protein sequence ID" value="PNM66709.1"/>
    <property type="molecule type" value="Genomic_DNA"/>
</dbReference>
<dbReference type="EMBL" id="DACRBY010000052">
    <property type="protein sequence ID" value="HAS8542766.1"/>
    <property type="molecule type" value="Genomic_DNA"/>
</dbReference>
<dbReference type="EMBL" id="CP019290">
    <property type="protein sequence ID" value="AXX58728.1"/>
    <property type="molecule type" value="Genomic_DNA"/>
</dbReference>
<evidence type="ECO:0000313" key="9">
    <source>
        <dbReference type="Proteomes" id="UP000263418"/>
    </source>
</evidence>
<dbReference type="InterPro" id="IPR029068">
    <property type="entry name" value="Glyas_Bleomycin-R_OHBP_Dase"/>
</dbReference>
<dbReference type="SUPFAM" id="SSF54593">
    <property type="entry name" value="Glyoxalase/Bleomycin resistance protein/Dihydroxybiphenyl dioxygenase"/>
    <property type="match status" value="1"/>
</dbReference>
<dbReference type="EMBL" id="PDGH01000032">
    <property type="protein sequence ID" value="POB49604.1"/>
    <property type="molecule type" value="Genomic_DNA"/>
</dbReference>
<name>A0A1V8MGY1_VIBVL</name>
<reference evidence="4" key="6">
    <citation type="submission" date="2021-03" db="EMBL/GenBank/DDBJ databases">
        <title>Study of the foodborne Vibrio vulnificus isolates from China.</title>
        <authorList>
            <person name="Zheng Z."/>
            <person name="Ye L."/>
        </authorList>
    </citation>
    <scope>NUCLEOTIDE SEQUENCE</scope>
    <source>
        <strain evidence="4">Vv1582</strain>
    </source>
</reference>
<dbReference type="KEGG" id="vvl:VV93_v1c26010"/>
<dbReference type="CDD" id="cd06588">
    <property type="entry name" value="PhnB_like"/>
    <property type="match status" value="1"/>
</dbReference>
<dbReference type="Proteomes" id="UP000237466">
    <property type="component" value="Unassembled WGS sequence"/>
</dbReference>
<reference evidence="3" key="5">
    <citation type="submission" date="2019-01" db="EMBL/GenBank/DDBJ databases">
        <authorList>
            <consortium name="NCBI Pathogen Detection Project"/>
        </authorList>
    </citation>
    <scope>NUCLEOTIDE SEQUENCE</scope>
    <source>
        <strain evidence="3">BCW_3452</strain>
    </source>
</reference>
<dbReference type="PANTHER" id="PTHR33990">
    <property type="entry name" value="PROTEIN YJDN-RELATED"/>
    <property type="match status" value="1"/>
</dbReference>
<evidence type="ECO:0000259" key="1">
    <source>
        <dbReference type="Pfam" id="PF00903"/>
    </source>
</evidence>
<feature type="domain" description="Glyoxalase/fosfomycin resistance/dioxygenase" evidence="1">
    <location>
        <begin position="7"/>
        <end position="129"/>
    </location>
</feature>
<accession>A0A1V8MGY1</accession>
<evidence type="ECO:0000313" key="4">
    <source>
        <dbReference type="EMBL" id="MBN8123786.1"/>
    </source>
</evidence>
<evidence type="ECO:0000313" key="8">
    <source>
        <dbReference type="Proteomes" id="UP000237466"/>
    </source>
</evidence>
<reference evidence="5 7" key="2">
    <citation type="submission" date="2017-12" db="EMBL/GenBank/DDBJ databases">
        <title>FDA dAtabase for Regulatory Grade micrObial Sequences (FDA-ARGOS): Supporting development and validation of Infectious Disease Dx tests.</title>
        <authorList>
            <person name="Hoffmann M."/>
            <person name="Allard M."/>
            <person name="Evans P."/>
            <person name="Brown E."/>
            <person name="Tallon L.J."/>
            <person name="Sadzewicz L."/>
            <person name="Sengamalay N."/>
            <person name="Ott S."/>
            <person name="Godinez A."/>
            <person name="Nagaraj S."/>
            <person name="Vavikolanu K."/>
            <person name="Aluvathingal J."/>
            <person name="Nadendla S."/>
            <person name="Hobson J."/>
            <person name="Sichtig H."/>
        </authorList>
    </citation>
    <scope>NUCLEOTIDE SEQUENCE [LARGE SCALE GENOMIC DNA]</scope>
    <source>
        <strain evidence="7">ATCC 29307</strain>
        <strain evidence="5">FDAARGOS_118</strain>
    </source>
</reference>
<dbReference type="GeneID" id="93895748"/>